<feature type="non-terminal residue" evidence="1">
    <location>
        <position position="101"/>
    </location>
</feature>
<proteinExistence type="predicted"/>
<gene>
    <name evidence="1" type="ORF">BN2614_LOCUS4</name>
</gene>
<sequence>MTHLHFENEKIVKTNLELSLRNKRSIMTLLGGLIVFREKLSTTSPVIYDEKTRCLNGRIKRGEVKMLNCNLISLQNGANCFVALVSSFLPEAISLLGVHSS</sequence>
<dbReference type="AlphaFoldDB" id="A0A9X9Q5J1"/>
<organism evidence="1 2">
    <name type="scientific">Gulo gulo</name>
    <name type="common">Wolverine</name>
    <name type="synonym">Gluton</name>
    <dbReference type="NCBI Taxonomy" id="48420"/>
    <lineage>
        <taxon>Eukaryota</taxon>
        <taxon>Metazoa</taxon>
        <taxon>Chordata</taxon>
        <taxon>Craniata</taxon>
        <taxon>Vertebrata</taxon>
        <taxon>Euteleostomi</taxon>
        <taxon>Mammalia</taxon>
        <taxon>Eutheria</taxon>
        <taxon>Laurasiatheria</taxon>
        <taxon>Carnivora</taxon>
        <taxon>Caniformia</taxon>
        <taxon>Musteloidea</taxon>
        <taxon>Mustelidae</taxon>
        <taxon>Guloninae</taxon>
        <taxon>Gulo</taxon>
    </lineage>
</organism>
<comment type="caution">
    <text evidence="1">The sequence shown here is derived from an EMBL/GenBank/DDBJ whole genome shotgun (WGS) entry which is preliminary data.</text>
</comment>
<keyword evidence="2" id="KW-1185">Reference proteome</keyword>
<evidence type="ECO:0000313" key="2">
    <source>
        <dbReference type="Proteomes" id="UP000269945"/>
    </source>
</evidence>
<name>A0A9X9Q5J1_GULGU</name>
<accession>A0A9X9Q5J1</accession>
<dbReference type="EMBL" id="CYRY02038691">
    <property type="protein sequence ID" value="VCX30652.1"/>
    <property type="molecule type" value="Genomic_DNA"/>
</dbReference>
<dbReference type="Proteomes" id="UP000269945">
    <property type="component" value="Unassembled WGS sequence"/>
</dbReference>
<evidence type="ECO:0000313" key="1">
    <source>
        <dbReference type="EMBL" id="VCX30652.1"/>
    </source>
</evidence>
<protein>
    <submittedName>
        <fullName evidence="1">Uncharacterized protein</fullName>
    </submittedName>
</protein>
<reference evidence="1 2" key="1">
    <citation type="submission" date="2018-10" db="EMBL/GenBank/DDBJ databases">
        <authorList>
            <person name="Ekblom R."/>
            <person name="Jareborg N."/>
        </authorList>
    </citation>
    <scope>NUCLEOTIDE SEQUENCE [LARGE SCALE GENOMIC DNA]</scope>
    <source>
        <tissue evidence="1">Muscle</tissue>
    </source>
</reference>